<reference evidence="2 3" key="1">
    <citation type="submission" date="2020-02" db="EMBL/GenBank/DDBJ databases">
        <title>Acidophilic actinobacteria isolated from forest soil.</title>
        <authorList>
            <person name="Golinska P."/>
        </authorList>
    </citation>
    <scope>NUCLEOTIDE SEQUENCE [LARGE SCALE GENOMIC DNA]</scope>
    <source>
        <strain evidence="2 3">NL8</strain>
    </source>
</reference>
<protein>
    <submittedName>
        <fullName evidence="2">Uncharacterized protein</fullName>
    </submittedName>
</protein>
<proteinExistence type="predicted"/>
<keyword evidence="3" id="KW-1185">Reference proteome</keyword>
<keyword evidence="1" id="KW-1133">Transmembrane helix</keyword>
<sequence length="124" mass="12287">QVWVYDANECTAPNGTATSQALTAPINLAPLSNMTGGGGTLREGLAAGTYTITLHCGSTLTATVHISTTRRAALTPAGAAATGDGSAEDHLGIGDAAVGSAFLLGGLAFGTASFIRRRRAGARG</sequence>
<organism evidence="2 3">
    <name type="scientific">Catenulispora pinistramenti</name>
    <dbReference type="NCBI Taxonomy" id="2705254"/>
    <lineage>
        <taxon>Bacteria</taxon>
        <taxon>Bacillati</taxon>
        <taxon>Actinomycetota</taxon>
        <taxon>Actinomycetes</taxon>
        <taxon>Catenulisporales</taxon>
        <taxon>Catenulisporaceae</taxon>
        <taxon>Catenulispora</taxon>
    </lineage>
</organism>
<comment type="caution">
    <text evidence="2">The sequence shown here is derived from an EMBL/GenBank/DDBJ whole genome shotgun (WGS) entry which is preliminary data.</text>
</comment>
<name>A0ABS5L2R5_9ACTN</name>
<keyword evidence="1" id="KW-0812">Transmembrane</keyword>
<keyword evidence="1" id="KW-0472">Membrane</keyword>
<feature type="transmembrane region" description="Helical" evidence="1">
    <location>
        <begin position="96"/>
        <end position="115"/>
    </location>
</feature>
<evidence type="ECO:0000313" key="2">
    <source>
        <dbReference type="EMBL" id="MBS2552544.1"/>
    </source>
</evidence>
<evidence type="ECO:0000256" key="1">
    <source>
        <dbReference type="SAM" id="Phobius"/>
    </source>
</evidence>
<evidence type="ECO:0000313" key="3">
    <source>
        <dbReference type="Proteomes" id="UP000730482"/>
    </source>
</evidence>
<accession>A0ABS5L2R5</accession>
<feature type="non-terminal residue" evidence="2">
    <location>
        <position position="1"/>
    </location>
</feature>
<dbReference type="Proteomes" id="UP000730482">
    <property type="component" value="Unassembled WGS sequence"/>
</dbReference>
<gene>
    <name evidence="2" type="ORF">KGQ19_37385</name>
</gene>
<dbReference type="EMBL" id="JAAFYZ010000194">
    <property type="protein sequence ID" value="MBS2552544.1"/>
    <property type="molecule type" value="Genomic_DNA"/>
</dbReference>